<keyword evidence="2" id="KW-1003">Cell membrane</keyword>
<name>A0A2H3KYM0_9FLAO</name>
<dbReference type="GO" id="GO:0006508">
    <property type="term" value="P:proteolysis"/>
    <property type="evidence" value="ECO:0007669"/>
    <property type="project" value="UniProtKB-KW"/>
</dbReference>
<keyword evidence="6 8" id="KW-1133">Transmembrane helix</keyword>
<evidence type="ECO:0000256" key="3">
    <source>
        <dbReference type="ARBA" id="ARBA00022670"/>
    </source>
</evidence>
<dbReference type="Proteomes" id="UP000220828">
    <property type="component" value="Unassembled WGS sequence"/>
</dbReference>
<dbReference type="InterPro" id="IPR026392">
    <property type="entry name" value="Exo/Archaeosortase_dom"/>
</dbReference>
<reference evidence="9 10" key="1">
    <citation type="submission" date="2017-09" db="EMBL/GenBank/DDBJ databases">
        <title>Whole genomes of Flavobacteriaceae.</title>
        <authorList>
            <person name="Stine C."/>
            <person name="Li C."/>
            <person name="Tadesse D."/>
        </authorList>
    </citation>
    <scope>NUCLEOTIDE SEQUENCE [LARGE SCALE GENOMIC DNA]</scope>
    <source>
        <strain evidence="9 10">ATCC 35036</strain>
    </source>
</reference>
<dbReference type="InterPro" id="IPR026323">
    <property type="entry name" value="Exosortase-related_prot_XrtF"/>
</dbReference>
<evidence type="ECO:0000313" key="9">
    <source>
        <dbReference type="EMBL" id="PDS26572.1"/>
    </source>
</evidence>
<evidence type="ECO:0000313" key="10">
    <source>
        <dbReference type="Proteomes" id="UP000220828"/>
    </source>
</evidence>
<comment type="caution">
    <text evidence="9">The sequence shown here is derived from an EMBL/GenBank/DDBJ whole genome shotgun (WGS) entry which is preliminary data.</text>
</comment>
<keyword evidence="3" id="KW-0645">Protease</keyword>
<evidence type="ECO:0000256" key="6">
    <source>
        <dbReference type="ARBA" id="ARBA00022989"/>
    </source>
</evidence>
<evidence type="ECO:0000256" key="4">
    <source>
        <dbReference type="ARBA" id="ARBA00022692"/>
    </source>
</evidence>
<evidence type="ECO:0000256" key="7">
    <source>
        <dbReference type="ARBA" id="ARBA00023136"/>
    </source>
</evidence>
<evidence type="ECO:0000256" key="5">
    <source>
        <dbReference type="ARBA" id="ARBA00022801"/>
    </source>
</evidence>
<keyword evidence="5" id="KW-0378">Hydrolase</keyword>
<keyword evidence="7 8" id="KW-0472">Membrane</keyword>
<dbReference type="GO" id="GO:0008233">
    <property type="term" value="F:peptidase activity"/>
    <property type="evidence" value="ECO:0007669"/>
    <property type="project" value="UniProtKB-KW"/>
</dbReference>
<proteinExistence type="predicted"/>
<evidence type="ECO:0000256" key="8">
    <source>
        <dbReference type="SAM" id="Phobius"/>
    </source>
</evidence>
<sequence length="195" mass="22949">MIVLYKKKLILSKKLKLLKNYFTLYKPFLVFVLKFLATYSLMSFAYHFYLSQYVMTIDPITQMVAKQSKDFLSLFSPNVYIQNDIKSACVQFFYKKNYILRVIEGCNGLSIIILFVAFIIAFKGQLKNTLGYILFGILIIHVLNIVRIALLAVLLFEYATYEHFWHDILFPLIIYGTVLVLWIFWVKSFSNTIKK</sequence>
<organism evidence="9 10">
    <name type="scientific">Flavobacterium branchiophilum</name>
    <dbReference type="NCBI Taxonomy" id="55197"/>
    <lineage>
        <taxon>Bacteria</taxon>
        <taxon>Pseudomonadati</taxon>
        <taxon>Bacteroidota</taxon>
        <taxon>Flavobacteriia</taxon>
        <taxon>Flavobacteriales</taxon>
        <taxon>Flavobacteriaceae</taxon>
        <taxon>Flavobacterium</taxon>
    </lineage>
</organism>
<evidence type="ECO:0000256" key="1">
    <source>
        <dbReference type="ARBA" id="ARBA00004651"/>
    </source>
</evidence>
<dbReference type="AlphaFoldDB" id="A0A2H3KYM0"/>
<dbReference type="EMBL" id="PCMW01000012">
    <property type="protein sequence ID" value="PDS26572.1"/>
    <property type="molecule type" value="Genomic_DNA"/>
</dbReference>
<dbReference type="NCBIfam" id="TIGR04128">
    <property type="entry name" value="exoso_Fjoh_1448"/>
    <property type="match status" value="1"/>
</dbReference>
<dbReference type="NCBIfam" id="TIGR04178">
    <property type="entry name" value="exo_archaeo"/>
    <property type="match status" value="1"/>
</dbReference>
<dbReference type="GO" id="GO:0005886">
    <property type="term" value="C:plasma membrane"/>
    <property type="evidence" value="ECO:0007669"/>
    <property type="project" value="UniProtKB-SubCell"/>
</dbReference>
<protein>
    <submittedName>
        <fullName evidence="9">Exosortase family protein XrtF</fullName>
    </submittedName>
</protein>
<feature type="transmembrane region" description="Helical" evidence="8">
    <location>
        <begin position="168"/>
        <end position="186"/>
    </location>
</feature>
<keyword evidence="4 8" id="KW-0812">Transmembrane</keyword>
<comment type="subcellular location">
    <subcellularLocation>
        <location evidence="1">Cell membrane</location>
        <topology evidence="1">Multi-pass membrane protein</topology>
    </subcellularLocation>
</comment>
<accession>A0A2H3KYM0</accession>
<dbReference type="Pfam" id="PF09721">
    <property type="entry name" value="Exosortase_EpsH"/>
    <property type="match status" value="1"/>
</dbReference>
<feature type="transmembrane region" description="Helical" evidence="8">
    <location>
        <begin position="98"/>
        <end position="120"/>
    </location>
</feature>
<evidence type="ECO:0000256" key="2">
    <source>
        <dbReference type="ARBA" id="ARBA00022475"/>
    </source>
</evidence>
<gene>
    <name evidence="9" type="primary">xrtF</name>
    <name evidence="9" type="ORF">B0A77_02040</name>
</gene>
<feature type="transmembrane region" description="Helical" evidence="8">
    <location>
        <begin position="21"/>
        <end position="49"/>
    </location>
</feature>
<dbReference type="InterPro" id="IPR019127">
    <property type="entry name" value="Exosortase"/>
</dbReference>
<dbReference type="OrthoDB" id="678161at2"/>
<feature type="transmembrane region" description="Helical" evidence="8">
    <location>
        <begin position="132"/>
        <end position="156"/>
    </location>
</feature>